<dbReference type="GO" id="GO:0005886">
    <property type="term" value="C:plasma membrane"/>
    <property type="evidence" value="ECO:0007669"/>
    <property type="project" value="UniProtKB-SubCell"/>
</dbReference>
<proteinExistence type="inferred from homology"/>
<dbReference type="eggNOG" id="COG3766">
    <property type="taxonomic scope" value="Bacteria"/>
</dbReference>
<evidence type="ECO:0000256" key="7">
    <source>
        <dbReference type="SAM" id="Phobius"/>
    </source>
</evidence>
<dbReference type="HOGENOM" id="CLU_183870_2_0_9"/>
<evidence type="ECO:0000256" key="6">
    <source>
        <dbReference type="ARBA" id="ARBA00023136"/>
    </source>
</evidence>
<dbReference type="Pfam" id="PF03994">
    <property type="entry name" value="DUF350"/>
    <property type="match status" value="1"/>
</dbReference>
<evidence type="ECO:0000256" key="4">
    <source>
        <dbReference type="ARBA" id="ARBA00022692"/>
    </source>
</evidence>
<reference evidence="8 9" key="1">
    <citation type="submission" date="2013-11" db="EMBL/GenBank/DDBJ databases">
        <title>Complete genome sequence of Clostridum sp. M2/40.</title>
        <authorList>
            <person name="Wibberg D."/>
            <person name="Puehler A."/>
            <person name="Schlueter A."/>
        </authorList>
    </citation>
    <scope>NUCLEOTIDE SEQUENCE [LARGE SCALE GENOMIC DNA]</scope>
    <source>
        <strain evidence="9">M2/40</strain>
    </source>
</reference>
<dbReference type="AlphaFoldDB" id="W6RUL5"/>
<dbReference type="RefSeq" id="WP_156930513.1">
    <property type="nucleotide sequence ID" value="NZ_HG917868.1"/>
</dbReference>
<keyword evidence="9" id="KW-1185">Reference proteome</keyword>
<accession>W6RUL5</accession>
<keyword evidence="4 7" id="KW-0812">Transmembrane</keyword>
<feature type="transmembrane region" description="Helical" evidence="7">
    <location>
        <begin position="48"/>
        <end position="69"/>
    </location>
</feature>
<feature type="transmembrane region" description="Helical" evidence="7">
    <location>
        <begin position="7"/>
        <end position="28"/>
    </location>
</feature>
<dbReference type="InterPro" id="IPR007140">
    <property type="entry name" value="DUF350"/>
</dbReference>
<evidence type="ECO:0000256" key="5">
    <source>
        <dbReference type="ARBA" id="ARBA00022989"/>
    </source>
</evidence>
<evidence type="ECO:0000313" key="8">
    <source>
        <dbReference type="EMBL" id="CDM68351.1"/>
    </source>
</evidence>
<dbReference type="KEGG" id="clt:CM240_1187"/>
<gene>
    <name evidence="8" type="ORF">CM240_1187</name>
</gene>
<comment type="similarity">
    <text evidence="2">Belongs to the UPF0719 family.</text>
</comment>
<dbReference type="PATRIC" id="fig|1216932.3.peg.1178"/>
<keyword evidence="3" id="KW-1003">Cell membrane</keyword>
<name>W6RUL5_9CLOT</name>
<dbReference type="Proteomes" id="UP000019426">
    <property type="component" value="Chromosome M2/40_rep1"/>
</dbReference>
<evidence type="ECO:0000256" key="2">
    <source>
        <dbReference type="ARBA" id="ARBA00005779"/>
    </source>
</evidence>
<keyword evidence="5 7" id="KW-1133">Transmembrane helix</keyword>
<evidence type="ECO:0000256" key="3">
    <source>
        <dbReference type="ARBA" id="ARBA00022475"/>
    </source>
</evidence>
<evidence type="ECO:0000256" key="1">
    <source>
        <dbReference type="ARBA" id="ARBA00004651"/>
    </source>
</evidence>
<organism evidence="8 9">
    <name type="scientific">Clostridium bornimense</name>
    <dbReference type="NCBI Taxonomy" id="1216932"/>
    <lineage>
        <taxon>Bacteria</taxon>
        <taxon>Bacillati</taxon>
        <taxon>Bacillota</taxon>
        <taxon>Clostridia</taxon>
        <taxon>Eubacteriales</taxon>
        <taxon>Clostridiaceae</taxon>
        <taxon>Clostridium</taxon>
    </lineage>
</organism>
<sequence length="71" mass="7707">MDWLKFMYDLIAVFGFSLLGIILMALGYKILDWVVPADFNKELEKGNLAVGVVVAGLLIGIALIIARVVGV</sequence>
<dbReference type="OrthoDB" id="1525346at2"/>
<dbReference type="STRING" id="1216932.CM240_1187"/>
<dbReference type="EMBL" id="HG917868">
    <property type="protein sequence ID" value="CDM68351.1"/>
    <property type="molecule type" value="Genomic_DNA"/>
</dbReference>
<keyword evidence="6 7" id="KW-0472">Membrane</keyword>
<protein>
    <submittedName>
        <fullName evidence="8">Putative membrane protein</fullName>
    </submittedName>
</protein>
<evidence type="ECO:0000313" key="9">
    <source>
        <dbReference type="Proteomes" id="UP000019426"/>
    </source>
</evidence>
<comment type="subcellular location">
    <subcellularLocation>
        <location evidence="1">Cell membrane</location>
        <topology evidence="1">Multi-pass membrane protein</topology>
    </subcellularLocation>
</comment>